<comment type="caution">
    <text evidence="1">The sequence shown here is derived from an EMBL/GenBank/DDBJ whole genome shotgun (WGS) entry which is preliminary data.</text>
</comment>
<accession>A0AAD9GE87</accession>
<evidence type="ECO:0000313" key="2">
    <source>
        <dbReference type="Proteomes" id="UP001195914"/>
    </source>
</evidence>
<keyword evidence="2" id="KW-1185">Reference proteome</keyword>
<reference evidence="1" key="1">
    <citation type="journal article" date="2014" name="Nucleic Acids Res.">
        <title>The evolutionary dynamics of variant antigen genes in Babesia reveal a history of genomic innovation underlying host-parasite interaction.</title>
        <authorList>
            <person name="Jackson A.P."/>
            <person name="Otto T.D."/>
            <person name="Darby A."/>
            <person name="Ramaprasad A."/>
            <person name="Xia D."/>
            <person name="Echaide I.E."/>
            <person name="Farber M."/>
            <person name="Gahlot S."/>
            <person name="Gamble J."/>
            <person name="Gupta D."/>
            <person name="Gupta Y."/>
            <person name="Jackson L."/>
            <person name="Malandrin L."/>
            <person name="Malas T.B."/>
            <person name="Moussa E."/>
            <person name="Nair M."/>
            <person name="Reid A.J."/>
            <person name="Sanders M."/>
            <person name="Sharma J."/>
            <person name="Tracey A."/>
            <person name="Quail M.A."/>
            <person name="Weir W."/>
            <person name="Wastling J.M."/>
            <person name="Hall N."/>
            <person name="Willadsen P."/>
            <person name="Lingelbach K."/>
            <person name="Shiels B."/>
            <person name="Tait A."/>
            <person name="Berriman M."/>
            <person name="Allred D.R."/>
            <person name="Pain A."/>
        </authorList>
    </citation>
    <scope>NUCLEOTIDE SEQUENCE</scope>
    <source>
        <strain evidence="1">1802A</strain>
    </source>
</reference>
<protein>
    <submittedName>
        <fullName evidence="1">Secreted antigen 1</fullName>
    </submittedName>
</protein>
<dbReference type="AlphaFoldDB" id="A0AAD9GE87"/>
<evidence type="ECO:0000313" key="1">
    <source>
        <dbReference type="EMBL" id="KAK1936854.1"/>
    </source>
</evidence>
<gene>
    <name evidence="1" type="ORF">X943_001553</name>
</gene>
<dbReference type="EMBL" id="JAHBMH010000034">
    <property type="protein sequence ID" value="KAK1936854.1"/>
    <property type="molecule type" value="Genomic_DNA"/>
</dbReference>
<name>A0AAD9GE87_BABDI</name>
<organism evidence="1 2">
    <name type="scientific">Babesia divergens</name>
    <dbReference type="NCBI Taxonomy" id="32595"/>
    <lineage>
        <taxon>Eukaryota</taxon>
        <taxon>Sar</taxon>
        <taxon>Alveolata</taxon>
        <taxon>Apicomplexa</taxon>
        <taxon>Aconoidasida</taxon>
        <taxon>Piroplasmida</taxon>
        <taxon>Babesiidae</taxon>
        <taxon>Babesia</taxon>
    </lineage>
</organism>
<sequence>MLVTHTDPNGLHAAALQKALCYMLFVCPWHDALAGHALLFLDKFCEKVPGGKSLEESFKGKDSKVSFDTLKDFCQDLKGNLNPFVNAHGTSGLRAVSKESTSNLFDEIWDESKFEAYCGLLKTILKDLKKSLEKMSQESSAWNLSSLSNASTAGPFKYGFIFGNSGWERDIKNRLEGPLGKLLSSLESLDDCVNDRVSSSAGATAGGVVTGLFGLGGAGAGAAYATNAFGFQNFITSLISSFLK</sequence>
<reference evidence="1" key="2">
    <citation type="submission" date="2021-05" db="EMBL/GenBank/DDBJ databases">
        <authorList>
            <person name="Pain A."/>
        </authorList>
    </citation>
    <scope>NUCLEOTIDE SEQUENCE</scope>
    <source>
        <strain evidence="1">1802A</strain>
    </source>
</reference>
<proteinExistence type="predicted"/>
<dbReference type="Proteomes" id="UP001195914">
    <property type="component" value="Unassembled WGS sequence"/>
</dbReference>